<dbReference type="InterPro" id="IPR003607">
    <property type="entry name" value="HD/PDEase_dom"/>
</dbReference>
<dbReference type="SUPFAM" id="SSF109604">
    <property type="entry name" value="HD-domain/PDEase-like"/>
    <property type="match status" value="1"/>
</dbReference>
<dbReference type="AlphaFoldDB" id="A0A1H9D4G3"/>
<feature type="domain" description="HD-GYP" evidence="1">
    <location>
        <begin position="126"/>
        <end position="322"/>
    </location>
</feature>
<sequence>MKVLPQDLVPGCLLIKDVMGKTVYPIIPKNTVIEPIHIKVLNDFQVPYVEVASRLVSGDSYDAKEVDPNEVENEETMVKDRSQSSHAFFDYYVHAVKETKLMFENWEKHPQLDINNIRQLISPLVAKGEESIKSILELHHYNEKQNYYYHHMVAIAVISAFIANKLKYEKSERMQIALAAFLSDAGMVKEGSHVYKKDDVLSEAEYERIQNHPILSYRMIEHEPYLSKNIKLAVLQHHERLDGSGYPLGIHNDKLHPYAKIIAVSDMFHAMTSERNYRKKQSPFKVIEEMMKDQLGKLDMKVVEALVQSIVYFSNGTKVRLTNNDIGEIVFIDDKHPTRPMVKKESSEEIIHLLHNQNLYIEEILNS</sequence>
<organism evidence="2 3">
    <name type="scientific">Piscibacillus halophilus</name>
    <dbReference type="NCBI Taxonomy" id="571933"/>
    <lineage>
        <taxon>Bacteria</taxon>
        <taxon>Bacillati</taxon>
        <taxon>Bacillota</taxon>
        <taxon>Bacilli</taxon>
        <taxon>Bacillales</taxon>
        <taxon>Bacillaceae</taxon>
        <taxon>Piscibacillus</taxon>
    </lineage>
</organism>
<dbReference type="OrthoDB" id="9759601at2"/>
<dbReference type="Proteomes" id="UP000199427">
    <property type="component" value="Unassembled WGS sequence"/>
</dbReference>
<dbReference type="SMART" id="SM00471">
    <property type="entry name" value="HDc"/>
    <property type="match status" value="1"/>
</dbReference>
<dbReference type="PANTHER" id="PTHR43155">
    <property type="entry name" value="CYCLIC DI-GMP PHOSPHODIESTERASE PA4108-RELATED"/>
    <property type="match status" value="1"/>
</dbReference>
<dbReference type="PANTHER" id="PTHR43155:SF2">
    <property type="entry name" value="CYCLIC DI-GMP PHOSPHODIESTERASE PA4108"/>
    <property type="match status" value="1"/>
</dbReference>
<proteinExistence type="predicted"/>
<accession>A0A1H9D4G3</accession>
<dbReference type="EMBL" id="FOES01000006">
    <property type="protein sequence ID" value="SEQ07723.1"/>
    <property type="molecule type" value="Genomic_DNA"/>
</dbReference>
<name>A0A1H9D4G3_9BACI</name>
<dbReference type="PROSITE" id="PS51832">
    <property type="entry name" value="HD_GYP"/>
    <property type="match status" value="1"/>
</dbReference>
<reference evidence="2 3" key="1">
    <citation type="submission" date="2016-10" db="EMBL/GenBank/DDBJ databases">
        <authorList>
            <person name="de Groot N.N."/>
        </authorList>
    </citation>
    <scope>NUCLEOTIDE SEQUENCE [LARGE SCALE GENOMIC DNA]</scope>
    <source>
        <strain evidence="2 3">DSM 21633</strain>
    </source>
</reference>
<gene>
    <name evidence="2" type="ORF">SAMN05216362_10663</name>
</gene>
<evidence type="ECO:0000259" key="1">
    <source>
        <dbReference type="PROSITE" id="PS51832"/>
    </source>
</evidence>
<dbReference type="Gene3D" id="1.10.3210.10">
    <property type="entry name" value="Hypothetical protein af1432"/>
    <property type="match status" value="1"/>
</dbReference>
<evidence type="ECO:0000313" key="2">
    <source>
        <dbReference type="EMBL" id="SEQ07723.1"/>
    </source>
</evidence>
<dbReference type="RefSeq" id="WP_091772913.1">
    <property type="nucleotide sequence ID" value="NZ_FOES01000006.1"/>
</dbReference>
<protein>
    <submittedName>
        <fullName evidence="2">HD-GYP domain, c-di-GMP phosphodiesterase class II (Or its inactivated variant)</fullName>
    </submittedName>
</protein>
<dbReference type="STRING" id="571933.SAMN05216362_10663"/>
<keyword evidence="3" id="KW-1185">Reference proteome</keyword>
<dbReference type="InterPro" id="IPR037522">
    <property type="entry name" value="HD_GYP_dom"/>
</dbReference>
<evidence type="ECO:0000313" key="3">
    <source>
        <dbReference type="Proteomes" id="UP000199427"/>
    </source>
</evidence>
<dbReference type="CDD" id="cd00077">
    <property type="entry name" value="HDc"/>
    <property type="match status" value="1"/>
</dbReference>
<dbReference type="Pfam" id="PF13487">
    <property type="entry name" value="HD_5"/>
    <property type="match status" value="1"/>
</dbReference>